<dbReference type="PANTHER" id="PTHR28027">
    <property type="entry name" value="TRANSCRIPTIONAL REGULATOR MIT1"/>
    <property type="match status" value="1"/>
</dbReference>
<feature type="region of interest" description="Disordered" evidence="1">
    <location>
        <begin position="322"/>
        <end position="351"/>
    </location>
</feature>
<accession>A0A1E4SBF9</accession>
<evidence type="ECO:0000313" key="2">
    <source>
        <dbReference type="EMBL" id="ODV76815.1"/>
    </source>
</evidence>
<evidence type="ECO:0000256" key="1">
    <source>
        <dbReference type="SAM" id="MobiDB-lite"/>
    </source>
</evidence>
<dbReference type="Proteomes" id="UP000094285">
    <property type="component" value="Unassembled WGS sequence"/>
</dbReference>
<feature type="region of interest" description="Disordered" evidence="1">
    <location>
        <begin position="692"/>
        <end position="739"/>
    </location>
</feature>
<keyword evidence="3" id="KW-1185">Reference proteome</keyword>
<feature type="region of interest" description="Disordered" evidence="1">
    <location>
        <begin position="592"/>
        <end position="671"/>
    </location>
</feature>
<proteinExistence type="predicted"/>
<dbReference type="Pfam" id="PF09729">
    <property type="entry name" value="Gti1_Pac2"/>
    <property type="match status" value="1"/>
</dbReference>
<feature type="region of interest" description="Disordered" evidence="1">
    <location>
        <begin position="269"/>
        <end position="305"/>
    </location>
</feature>
<dbReference type="GO" id="GO:0003677">
    <property type="term" value="F:DNA binding"/>
    <property type="evidence" value="ECO:0007669"/>
    <property type="project" value="TreeGrafter"/>
</dbReference>
<feature type="compositionally biased region" description="Low complexity" evidence="1">
    <location>
        <begin position="625"/>
        <end position="636"/>
    </location>
</feature>
<evidence type="ECO:0000313" key="3">
    <source>
        <dbReference type="Proteomes" id="UP000094285"/>
    </source>
</evidence>
<dbReference type="EMBL" id="KV453917">
    <property type="protein sequence ID" value="ODV76815.1"/>
    <property type="molecule type" value="Genomic_DNA"/>
</dbReference>
<sequence>MSTSKLYPTYYGYVGSTKDALLIIQEIVDKQLELVPRRPHERERPSLIKSGNVFVFIEEHSGIKRWTDGIAWSPSRILGRFLVYRELDKHSLSEKDDKKKKRRKISVDQDPLDTSTSSSTGAKQRGPSIPHAQQLLPQNEGALDYNNSNNNSNKNSLGALVTSYVFKDQGLIKKTLSLTTTTKELHIEKRVAKQTIHLISYYNADDVLNGKLQRPSKTDLKDLTISNALWNSVKDSSLGGKIPMEDEAYYFLDTNYQLQNMSLLQQAPQAPNQALVAKHRGQSQSQPQHPGQHQQQLQHQQLQHQMLSPQQMQYMQKFGVQSQQGAENIPPGFSRHNSRHNSHPPTHTTSAQQYLSPVTQQQQTQQVLQYQTGAHQGLPVDYSQYPSNNSGNIKREDEQTNNAVVANELTFINPFTGAPHQSNFSYGQNSVALGGSGNVPGAGSGPASTASGAVPMLNMAAPQQYHPGYAQIAQPQHEANLVNASNSANSFFPPFPQHYQQQLYANQQQHQAPHHSQASQQSQSHQQGHLTQQQAPQQLQQSYQLGSISGSSDQFSISGGVSNGSVSSINSNIPPAGSNSNSFSGVVSGAPTKKNYRSGSGGTSTNSISSTTGNSGSGGWFTTNPPIGSSAPYISSAPPPLAGNEGGEVSGSVSGPSSHLYHPINSTATSGGVNAHSNLGGTPHHFYMHPSHPLANNTTGMSGSSNTLAGGSEETSVPTPAVSGSATTNTGSYGYQNSN</sequence>
<protein>
    <submittedName>
        <fullName evidence="2">Uncharacterized protein</fullName>
    </submittedName>
</protein>
<feature type="compositionally biased region" description="Polar residues" evidence="1">
    <location>
        <begin position="112"/>
        <end position="122"/>
    </location>
</feature>
<feature type="compositionally biased region" description="Polar residues" evidence="1">
    <location>
        <begin position="694"/>
        <end position="739"/>
    </location>
</feature>
<dbReference type="GeneID" id="30981181"/>
<feature type="region of interest" description="Disordered" evidence="1">
    <location>
        <begin position="92"/>
        <end position="130"/>
    </location>
</feature>
<dbReference type="InterPro" id="IPR018608">
    <property type="entry name" value="Gti1/Pac2"/>
</dbReference>
<feature type="region of interest" description="Disordered" evidence="1">
    <location>
        <begin position="504"/>
        <end position="540"/>
    </location>
</feature>
<name>A0A1E4SBF9_9ASCO</name>
<gene>
    <name evidence="2" type="ORF">CANTADRAFT_24082</name>
</gene>
<dbReference type="RefSeq" id="XP_020061937.1">
    <property type="nucleotide sequence ID" value="XM_020207044.1"/>
</dbReference>
<organism evidence="2 3">
    <name type="scientific">Suhomyces tanzawaensis NRRL Y-17324</name>
    <dbReference type="NCBI Taxonomy" id="984487"/>
    <lineage>
        <taxon>Eukaryota</taxon>
        <taxon>Fungi</taxon>
        <taxon>Dikarya</taxon>
        <taxon>Ascomycota</taxon>
        <taxon>Saccharomycotina</taxon>
        <taxon>Pichiomycetes</taxon>
        <taxon>Debaryomycetaceae</taxon>
        <taxon>Suhomyces</taxon>
    </lineage>
</organism>
<reference evidence="3" key="1">
    <citation type="submission" date="2016-05" db="EMBL/GenBank/DDBJ databases">
        <title>Comparative genomics of biotechnologically important yeasts.</title>
        <authorList>
            <consortium name="DOE Joint Genome Institute"/>
            <person name="Riley R."/>
            <person name="Haridas S."/>
            <person name="Wolfe K.H."/>
            <person name="Lopes M.R."/>
            <person name="Hittinger C.T."/>
            <person name="Goker M."/>
            <person name="Salamov A."/>
            <person name="Wisecaver J."/>
            <person name="Long T.M."/>
            <person name="Aerts A.L."/>
            <person name="Barry K."/>
            <person name="Choi C."/>
            <person name="Clum A."/>
            <person name="Coughlan A.Y."/>
            <person name="Deshpande S."/>
            <person name="Douglass A.P."/>
            <person name="Hanson S.J."/>
            <person name="Klenk H.-P."/>
            <person name="Labutti K."/>
            <person name="Lapidus A."/>
            <person name="Lindquist E."/>
            <person name="Lipzen A."/>
            <person name="Meier-Kolthoff J.P."/>
            <person name="Ohm R.A."/>
            <person name="Otillar R.P."/>
            <person name="Pangilinan J."/>
            <person name="Peng Y."/>
            <person name="Rokas A."/>
            <person name="Rosa C.A."/>
            <person name="Scheuner C."/>
            <person name="Sibirny A.A."/>
            <person name="Slot J.C."/>
            <person name="Stielow J.B."/>
            <person name="Sun H."/>
            <person name="Kurtzman C.P."/>
            <person name="Blackwell M."/>
            <person name="Grigoriev I.V."/>
            <person name="Jeffries T.W."/>
        </authorList>
    </citation>
    <scope>NUCLEOTIDE SEQUENCE [LARGE SCALE GENOMIC DNA]</scope>
    <source>
        <strain evidence="3">NRRL Y-17324</strain>
    </source>
</reference>
<dbReference type="AlphaFoldDB" id="A0A1E4SBF9"/>
<dbReference type="OrthoDB" id="5572844at2759"/>
<feature type="compositionally biased region" description="Low complexity" evidence="1">
    <location>
        <begin position="603"/>
        <end position="614"/>
    </location>
</feature>
<dbReference type="PANTHER" id="PTHR28027:SF2">
    <property type="entry name" value="TRANSCRIPTIONAL REGULATOR MIT1"/>
    <property type="match status" value="1"/>
</dbReference>